<dbReference type="InterPro" id="IPR027417">
    <property type="entry name" value="P-loop_NTPase"/>
</dbReference>
<protein>
    <recommendedName>
        <fullName evidence="8">Formate--tetrahydrofolate ligase</fullName>
        <ecNumber evidence="8">6.3.4.3</ecNumber>
    </recommendedName>
    <alternativeName>
        <fullName evidence="8">Formyltetrahydrofolate synthetase</fullName>
        <shortName evidence="8">FHS</shortName>
        <shortName evidence="8">FTHFS</shortName>
    </alternativeName>
</protein>
<dbReference type="GO" id="GO:0005524">
    <property type="term" value="F:ATP binding"/>
    <property type="evidence" value="ECO:0007669"/>
    <property type="project" value="UniProtKB-UniRule"/>
</dbReference>
<dbReference type="Pfam" id="PF01268">
    <property type="entry name" value="FTHFS"/>
    <property type="match status" value="1"/>
</dbReference>
<dbReference type="EC" id="6.3.4.3" evidence="8"/>
<dbReference type="RefSeq" id="WP_118910832.1">
    <property type="nucleotide sequence ID" value="NZ_QOCS01000014.1"/>
</dbReference>
<evidence type="ECO:0000256" key="5">
    <source>
        <dbReference type="ARBA" id="ARBA00022840"/>
    </source>
</evidence>
<dbReference type="PROSITE" id="PS00722">
    <property type="entry name" value="FTHFS_2"/>
    <property type="match status" value="1"/>
</dbReference>
<proteinExistence type="inferred from homology"/>
<dbReference type="GO" id="GO:0035999">
    <property type="term" value="P:tetrahydrofolate interconversion"/>
    <property type="evidence" value="ECO:0007669"/>
    <property type="project" value="UniProtKB-UniRule"/>
</dbReference>
<sequence length="559" mass="60221">MLVKTDIQIAQENESKDIQPITKVAAKLGLESADLELYGNYKAKINPAVVEKSKKQSMGKLILVTAMNPTPAGEGKSTVMIGLADALQQLQQKTVVAMREPSLGPVMGIKGGAAGGGYAQVVPMEDINLHFTGDMHALTAAINTLSALIDNHIQHGNQLQLDPRRITWKRALDVNDRALRNVVIGLGGPTSGVVREDHFQITVASEMMAVLCLAQNRSDLKQKIGQILIGYTYDQQPVFVKDLHAEGALTLLLKDAIKPNLVQTLEHTPVIMHGGPFANIAHGCNSIIATNLALHLGDFALTEAGFGADLGAEKFLDIVSPKLDKKPDAAVIVATIRSLKYNGGLSLDEIQKPNLTALKAGFANLKRHILNIKQYGLPVLVAINRFSNDTDDEVKLLQQLCQELGAAAYPVTVHQDGGQGALELAQAIVDLPKAAAYQRLYDDNESISAKITHVAHDIYGAQQVVFSTAALRQLKSIEQHGWDKMPICIAKTQYSFSDDPHQLGAPTDFDLHVQSIVPNLGAGFLVVLTGNVLTMPGLPTKPAALNMDINDQDQITGLF</sequence>
<dbReference type="UniPathway" id="UPA00193"/>
<dbReference type="Gene3D" id="3.30.1510.10">
    <property type="entry name" value="Domain 2, N(10)-formyltetrahydrofolate synthetase"/>
    <property type="match status" value="1"/>
</dbReference>
<evidence type="ECO:0000313" key="10">
    <source>
        <dbReference type="Proteomes" id="UP000284822"/>
    </source>
</evidence>
<keyword evidence="3 8" id="KW-0436">Ligase</keyword>
<dbReference type="EMBL" id="QOCS01000014">
    <property type="protein sequence ID" value="RHW45965.1"/>
    <property type="molecule type" value="Genomic_DNA"/>
</dbReference>
<keyword evidence="4 8" id="KW-0547">Nucleotide-binding</keyword>
<gene>
    <name evidence="8" type="primary">fhs</name>
    <name evidence="9" type="ORF">DS832_06285</name>
</gene>
<evidence type="ECO:0000256" key="3">
    <source>
        <dbReference type="ARBA" id="ARBA00022598"/>
    </source>
</evidence>
<evidence type="ECO:0000256" key="6">
    <source>
        <dbReference type="ARBA" id="ARBA00049033"/>
    </source>
</evidence>
<dbReference type="Gene3D" id="3.40.50.300">
    <property type="entry name" value="P-loop containing nucleotide triphosphate hydrolases"/>
    <property type="match status" value="1"/>
</dbReference>
<dbReference type="CDD" id="cd00477">
    <property type="entry name" value="FTHFS"/>
    <property type="match status" value="1"/>
</dbReference>
<feature type="binding site" evidence="8">
    <location>
        <begin position="70"/>
        <end position="77"/>
    </location>
    <ligand>
        <name>ATP</name>
        <dbReference type="ChEBI" id="CHEBI:30616"/>
    </ligand>
</feature>
<keyword evidence="2 8" id="KW-0554">One-carbon metabolism</keyword>
<dbReference type="NCBIfam" id="NF010030">
    <property type="entry name" value="PRK13505.1"/>
    <property type="match status" value="1"/>
</dbReference>
<dbReference type="InterPro" id="IPR000559">
    <property type="entry name" value="Formate_THF_ligase"/>
</dbReference>
<dbReference type="FunFam" id="3.10.410.10:FF:000001">
    <property type="entry name" value="Putative formate--tetrahydrofolate ligase"/>
    <property type="match status" value="1"/>
</dbReference>
<accession>A0A3R6YNY1</accession>
<keyword evidence="5 8" id="KW-0067">ATP-binding</keyword>
<evidence type="ECO:0000313" key="9">
    <source>
        <dbReference type="EMBL" id="RHW45965.1"/>
    </source>
</evidence>
<evidence type="ECO:0000256" key="2">
    <source>
        <dbReference type="ARBA" id="ARBA00022563"/>
    </source>
</evidence>
<dbReference type="SUPFAM" id="SSF52540">
    <property type="entry name" value="P-loop containing nucleoside triphosphate hydrolases"/>
    <property type="match status" value="1"/>
</dbReference>
<comment type="caution">
    <text evidence="9">The sequence shown here is derived from an EMBL/GenBank/DDBJ whole genome shotgun (WGS) entry which is preliminary data.</text>
</comment>
<dbReference type="Proteomes" id="UP000284822">
    <property type="component" value="Unassembled WGS sequence"/>
</dbReference>
<evidence type="ECO:0000256" key="7">
    <source>
        <dbReference type="ARBA" id="ARBA00061363"/>
    </source>
</evidence>
<reference evidence="9 10" key="1">
    <citation type="submission" date="2018-07" db="EMBL/GenBank/DDBJ databases">
        <title>Genome sequences of six Lactobacillus spp. isolated from bumble bee guts.</title>
        <authorList>
            <person name="Motta E.V.S."/>
            <person name="Moran N.A."/>
        </authorList>
    </citation>
    <scope>NUCLEOTIDE SEQUENCE [LARGE SCALE GENOMIC DNA]</scope>
    <source>
        <strain evidence="9 10">LV-8.1</strain>
    </source>
</reference>
<evidence type="ECO:0000256" key="8">
    <source>
        <dbReference type="HAMAP-Rule" id="MF_01543"/>
    </source>
</evidence>
<dbReference type="AlphaFoldDB" id="A0A3R6YNY1"/>
<comment type="similarity">
    <text evidence="7 8">Belongs to the formate--tetrahydrofolate ligase family.</text>
</comment>
<comment type="catalytic activity">
    <reaction evidence="6 8">
        <text>(6S)-5,6,7,8-tetrahydrofolate + formate + ATP = (6R)-10-formyltetrahydrofolate + ADP + phosphate</text>
        <dbReference type="Rhea" id="RHEA:20221"/>
        <dbReference type="ChEBI" id="CHEBI:15740"/>
        <dbReference type="ChEBI" id="CHEBI:30616"/>
        <dbReference type="ChEBI" id="CHEBI:43474"/>
        <dbReference type="ChEBI" id="CHEBI:57453"/>
        <dbReference type="ChEBI" id="CHEBI:195366"/>
        <dbReference type="ChEBI" id="CHEBI:456216"/>
        <dbReference type="EC" id="6.3.4.3"/>
    </reaction>
</comment>
<evidence type="ECO:0000256" key="1">
    <source>
        <dbReference type="ARBA" id="ARBA00004777"/>
    </source>
</evidence>
<evidence type="ECO:0000256" key="4">
    <source>
        <dbReference type="ARBA" id="ARBA00022741"/>
    </source>
</evidence>
<dbReference type="FunFam" id="3.30.1510.10:FF:000001">
    <property type="entry name" value="Formate--tetrahydrofolate ligase"/>
    <property type="match status" value="1"/>
</dbReference>
<organism evidence="9 10">
    <name type="scientific">Bombilactobacillus bombi</name>
    <dbReference type="NCBI Taxonomy" id="1303590"/>
    <lineage>
        <taxon>Bacteria</taxon>
        <taxon>Bacillati</taxon>
        <taxon>Bacillota</taxon>
        <taxon>Bacilli</taxon>
        <taxon>Lactobacillales</taxon>
        <taxon>Lactobacillaceae</taxon>
        <taxon>Bombilactobacillus</taxon>
    </lineage>
</organism>
<name>A0A3R6YNY1_9LACO</name>
<dbReference type="GO" id="GO:0004329">
    <property type="term" value="F:formate-tetrahydrofolate ligase activity"/>
    <property type="evidence" value="ECO:0007669"/>
    <property type="project" value="UniProtKB-UniRule"/>
</dbReference>
<dbReference type="Gene3D" id="3.10.410.10">
    <property type="entry name" value="Formyltetrahydrofolate synthetase, domain 3"/>
    <property type="match status" value="1"/>
</dbReference>
<dbReference type="InterPro" id="IPR020628">
    <property type="entry name" value="Formate_THF_ligase_CS"/>
</dbReference>
<dbReference type="HAMAP" id="MF_01543">
    <property type="entry name" value="FTHFS"/>
    <property type="match status" value="1"/>
</dbReference>
<dbReference type="PROSITE" id="PS00721">
    <property type="entry name" value="FTHFS_1"/>
    <property type="match status" value="1"/>
</dbReference>
<comment type="pathway">
    <text evidence="1 8">One-carbon metabolism; tetrahydrofolate interconversion.</text>
</comment>